<keyword evidence="2" id="KW-1185">Reference proteome</keyword>
<gene>
    <name evidence="1" type="ORF">NHP190012_16000</name>
</gene>
<proteinExistence type="predicted"/>
<evidence type="ECO:0000313" key="1">
    <source>
        <dbReference type="EMBL" id="BCZ19958.1"/>
    </source>
</evidence>
<dbReference type="EMBL" id="AP024819">
    <property type="protein sequence ID" value="BCZ19958.1"/>
    <property type="molecule type" value="Genomic_DNA"/>
</dbReference>
<sequence length="132" mass="15219">MMNDGKSPSGKLIEELVAFLKEKGFLLEELKKLLNQDTFLQAWNYTEVKQDKYSFKELLTWVKEHFNPNLHSAASLTKEEKAGVGLILSCCFMDKKNTPLTSEKDPFLRVIAKELDEDLKKNFGTKDMIMLK</sequence>
<dbReference type="Proteomes" id="UP000826146">
    <property type="component" value="Chromosome"/>
</dbReference>
<organism evidence="1 2">
    <name type="scientific">Helicobacter gastrofelis</name>
    <dbReference type="NCBI Taxonomy" id="2849642"/>
    <lineage>
        <taxon>Bacteria</taxon>
        <taxon>Pseudomonadati</taxon>
        <taxon>Campylobacterota</taxon>
        <taxon>Epsilonproteobacteria</taxon>
        <taxon>Campylobacterales</taxon>
        <taxon>Helicobacteraceae</taxon>
        <taxon>Helicobacter</taxon>
    </lineage>
</organism>
<name>A0ABM7SK14_9HELI</name>
<evidence type="ECO:0000313" key="2">
    <source>
        <dbReference type="Proteomes" id="UP000826146"/>
    </source>
</evidence>
<accession>A0ABM7SK14</accession>
<protein>
    <submittedName>
        <fullName evidence="1">Uncharacterized protein</fullName>
    </submittedName>
</protein>
<reference evidence="1 2" key="1">
    <citation type="submission" date="2021-07" db="EMBL/GenBank/DDBJ databases">
        <title>Novel Helicobacter sp. Isolated from a cat.</title>
        <authorList>
            <person name="Rimbara E."/>
            <person name="Suzuki M."/>
        </authorList>
    </citation>
    <scope>NUCLEOTIDE SEQUENCE [LARGE SCALE GENOMIC DNA]</scope>
    <source>
        <strain evidence="2">NHP19-012</strain>
    </source>
</reference>